<gene>
    <name evidence="2" type="ORF">EPV75_11305</name>
</gene>
<dbReference type="InterPro" id="IPR036249">
    <property type="entry name" value="Thioredoxin-like_sf"/>
</dbReference>
<evidence type="ECO:0000259" key="1">
    <source>
        <dbReference type="Pfam" id="PF13098"/>
    </source>
</evidence>
<proteinExistence type="predicted"/>
<organism evidence="2 3">
    <name type="scientific">Hydrogenovibrio thermophilus</name>
    <dbReference type="NCBI Taxonomy" id="265883"/>
    <lineage>
        <taxon>Bacteria</taxon>
        <taxon>Pseudomonadati</taxon>
        <taxon>Pseudomonadota</taxon>
        <taxon>Gammaproteobacteria</taxon>
        <taxon>Thiotrichales</taxon>
        <taxon>Piscirickettsiaceae</taxon>
        <taxon>Hydrogenovibrio</taxon>
    </lineage>
</organism>
<sequence>MQFFMDVTRGRIRMRRKVIKQSAAGWLAMVLLAGLWVSPMTAWADAWALNPAEDFQQLAKQAKQDKQPIAIYFNRVRCGACEKLKDAAILPMIENGLLDGYVHMVEIRVDAKDETIRDFYGEPVDNAFFQELYNVTTFPTIVFVDADGSEIGKRMVNSGAYDYVPYYLTERINQALEEMGNDKRME</sequence>
<protein>
    <recommendedName>
        <fullName evidence="1">Thioredoxin-like fold domain-containing protein</fullName>
    </recommendedName>
</protein>
<reference evidence="2 3" key="1">
    <citation type="journal article" date="2018" name="Environ. Microbiol.">
        <title>Genomes of ubiquitous marine and hypersaline Hydrogenovibrio, Thiomicrorhabdus and Thiomicrospira spp. encode a diversity of mechanisms to sustain chemolithoautotrophy in heterogeneous environments.</title>
        <authorList>
            <person name="Scott K.M."/>
            <person name="Williams J."/>
            <person name="Porter C.M.B."/>
            <person name="Russel S."/>
            <person name="Harmer T.L."/>
            <person name="Paul J.H."/>
            <person name="Antonen K.M."/>
            <person name="Bridges M.K."/>
            <person name="Camper G.J."/>
            <person name="Campla C.K."/>
            <person name="Casella L.G."/>
            <person name="Chase E."/>
            <person name="Conrad J.W."/>
            <person name="Cruz M.C."/>
            <person name="Dunlap D.S."/>
            <person name="Duran L."/>
            <person name="Fahsbender E.M."/>
            <person name="Goldsmith D.B."/>
            <person name="Keeley R.F."/>
            <person name="Kondoff M.R."/>
            <person name="Kussy B.I."/>
            <person name="Lane M.K."/>
            <person name="Lawler S."/>
            <person name="Leigh B.A."/>
            <person name="Lewis C."/>
            <person name="Lostal L.M."/>
            <person name="Marking D."/>
            <person name="Mancera P.A."/>
            <person name="McClenthan E.C."/>
            <person name="McIntyre E.A."/>
            <person name="Mine J.A."/>
            <person name="Modi S."/>
            <person name="Moore B.D."/>
            <person name="Morgan W.A."/>
            <person name="Nelson K.M."/>
            <person name="Nguyen K.N."/>
            <person name="Ogburn N."/>
            <person name="Parrino D.G."/>
            <person name="Pedapudi A.D."/>
            <person name="Pelham R.P."/>
            <person name="Preece A.M."/>
            <person name="Rampersad E.A."/>
            <person name="Richardson J.C."/>
            <person name="Rodgers C.M."/>
            <person name="Schaffer B.L."/>
            <person name="Sheridan N.E."/>
            <person name="Solone M.R."/>
            <person name="Staley Z.R."/>
            <person name="Tabuchi M."/>
            <person name="Waide R.J."/>
            <person name="Wanjugi P.W."/>
            <person name="Young S."/>
            <person name="Clum A."/>
            <person name="Daum C."/>
            <person name="Huntemann M."/>
            <person name="Ivanova N."/>
            <person name="Kyrpides N."/>
            <person name="Mikhailova N."/>
            <person name="Palaniappan K."/>
            <person name="Pillay M."/>
            <person name="Reddy T.B.K."/>
            <person name="Shapiro N."/>
            <person name="Stamatis D."/>
            <person name="Varghese N."/>
            <person name="Woyke T."/>
            <person name="Boden R."/>
            <person name="Freyermuth S.K."/>
            <person name="Kerfeld C.A."/>
        </authorList>
    </citation>
    <scope>NUCLEOTIDE SEQUENCE [LARGE SCALE GENOMIC DNA]</scope>
    <source>
        <strain evidence="2 3">JR-2</strain>
    </source>
</reference>
<evidence type="ECO:0000313" key="3">
    <source>
        <dbReference type="Proteomes" id="UP000285478"/>
    </source>
</evidence>
<dbReference type="InterPro" id="IPR012336">
    <property type="entry name" value="Thioredoxin-like_fold"/>
</dbReference>
<dbReference type="KEGG" id="htr:EPV75_11305"/>
<feature type="domain" description="Thioredoxin-like fold" evidence="1">
    <location>
        <begin position="62"/>
        <end position="152"/>
    </location>
</feature>
<dbReference type="Proteomes" id="UP000285478">
    <property type="component" value="Chromosome"/>
</dbReference>
<dbReference type="EMBL" id="CP035033">
    <property type="protein sequence ID" value="QAB16207.1"/>
    <property type="molecule type" value="Genomic_DNA"/>
</dbReference>
<keyword evidence="3" id="KW-1185">Reference proteome</keyword>
<accession>A0A410H5M9</accession>
<dbReference type="SUPFAM" id="SSF52833">
    <property type="entry name" value="Thioredoxin-like"/>
    <property type="match status" value="1"/>
</dbReference>
<dbReference type="Pfam" id="PF13098">
    <property type="entry name" value="Thioredoxin_2"/>
    <property type="match status" value="1"/>
</dbReference>
<name>A0A410H5M9_9GAMM</name>
<dbReference type="Gene3D" id="3.40.30.10">
    <property type="entry name" value="Glutaredoxin"/>
    <property type="match status" value="1"/>
</dbReference>
<evidence type="ECO:0000313" key="2">
    <source>
        <dbReference type="EMBL" id="QAB16207.1"/>
    </source>
</evidence>
<dbReference type="AlphaFoldDB" id="A0A410H5M9"/>